<comment type="similarity">
    <text evidence="1">Belongs to the protease inhibitor I13 (potato type I serine protease inhibitor) family.</text>
</comment>
<gene>
    <name evidence="4" type="ORF">WJX73_004035</name>
</gene>
<proteinExistence type="inferred from homology"/>
<dbReference type="SUPFAM" id="SSF54654">
    <property type="entry name" value="CI-2 family of serine protease inhibitors"/>
    <property type="match status" value="1"/>
</dbReference>
<keyword evidence="5" id="KW-1185">Reference proteome</keyword>
<dbReference type="Gene3D" id="3.30.10.10">
    <property type="entry name" value="Trypsin Inhibitor V, subunit A"/>
    <property type="match status" value="1"/>
</dbReference>
<dbReference type="PANTHER" id="PTHR33091">
    <property type="entry name" value="PROTEIN, PUTATIVE, EXPRESSED-RELATED"/>
    <property type="match status" value="1"/>
</dbReference>
<accession>A0AAW1PBU1</accession>
<name>A0AAW1PBU1_9CHLO</name>
<evidence type="ECO:0000256" key="3">
    <source>
        <dbReference type="ARBA" id="ARBA00022900"/>
    </source>
</evidence>
<protein>
    <submittedName>
        <fullName evidence="4">Uncharacterized protein</fullName>
    </submittedName>
</protein>
<dbReference type="GO" id="GO:0004867">
    <property type="term" value="F:serine-type endopeptidase inhibitor activity"/>
    <property type="evidence" value="ECO:0007669"/>
    <property type="project" value="UniProtKB-KW"/>
</dbReference>
<sequence>MTQPDRDRARSADIALGAQQTALRYISAPQRLLRLFRVLLMASPREKEEWPELVDLPAEKAKAELEAKTKHKVHLVETGSAYTMDFRQDRVRIFYEKDTGKVIRPPRIG</sequence>
<organism evidence="4 5">
    <name type="scientific">Symbiochloris irregularis</name>
    <dbReference type="NCBI Taxonomy" id="706552"/>
    <lineage>
        <taxon>Eukaryota</taxon>
        <taxon>Viridiplantae</taxon>
        <taxon>Chlorophyta</taxon>
        <taxon>core chlorophytes</taxon>
        <taxon>Trebouxiophyceae</taxon>
        <taxon>Trebouxiales</taxon>
        <taxon>Trebouxiaceae</taxon>
        <taxon>Symbiochloris</taxon>
    </lineage>
</organism>
<dbReference type="PANTHER" id="PTHR33091:SF29">
    <property type="entry name" value="SUBTILISIN INHIBITOR 1"/>
    <property type="match status" value="1"/>
</dbReference>
<dbReference type="InterPro" id="IPR000864">
    <property type="entry name" value="Prot_inh_pot1"/>
</dbReference>
<reference evidence="4 5" key="1">
    <citation type="journal article" date="2024" name="Nat. Commun.">
        <title>Phylogenomics reveals the evolutionary origins of lichenization in chlorophyte algae.</title>
        <authorList>
            <person name="Puginier C."/>
            <person name="Libourel C."/>
            <person name="Otte J."/>
            <person name="Skaloud P."/>
            <person name="Haon M."/>
            <person name="Grisel S."/>
            <person name="Petersen M."/>
            <person name="Berrin J.G."/>
            <person name="Delaux P.M."/>
            <person name="Dal Grande F."/>
            <person name="Keller J."/>
        </authorList>
    </citation>
    <scope>NUCLEOTIDE SEQUENCE [LARGE SCALE GENOMIC DNA]</scope>
    <source>
        <strain evidence="4 5">SAG 2036</strain>
    </source>
</reference>
<dbReference type="GO" id="GO:0009611">
    <property type="term" value="P:response to wounding"/>
    <property type="evidence" value="ECO:0007669"/>
    <property type="project" value="InterPro"/>
</dbReference>
<dbReference type="Pfam" id="PF00280">
    <property type="entry name" value="potato_inhibit"/>
    <property type="match status" value="1"/>
</dbReference>
<evidence type="ECO:0000256" key="1">
    <source>
        <dbReference type="ARBA" id="ARBA00008210"/>
    </source>
</evidence>
<comment type="caution">
    <text evidence="4">The sequence shown here is derived from an EMBL/GenBank/DDBJ whole genome shotgun (WGS) entry which is preliminary data.</text>
</comment>
<keyword evidence="3" id="KW-0722">Serine protease inhibitor</keyword>
<evidence type="ECO:0000256" key="2">
    <source>
        <dbReference type="ARBA" id="ARBA00022690"/>
    </source>
</evidence>
<dbReference type="PRINTS" id="PR00292">
    <property type="entry name" value="POTATOINHBTR"/>
</dbReference>
<keyword evidence="2" id="KW-0646">Protease inhibitor</keyword>
<dbReference type="Proteomes" id="UP001465755">
    <property type="component" value="Unassembled WGS sequence"/>
</dbReference>
<dbReference type="InterPro" id="IPR036354">
    <property type="entry name" value="Prot_inh_pot1_sf"/>
</dbReference>
<evidence type="ECO:0000313" key="4">
    <source>
        <dbReference type="EMBL" id="KAK9805909.1"/>
    </source>
</evidence>
<evidence type="ECO:0000313" key="5">
    <source>
        <dbReference type="Proteomes" id="UP001465755"/>
    </source>
</evidence>
<dbReference type="EMBL" id="JALJOQ010000040">
    <property type="protein sequence ID" value="KAK9805909.1"/>
    <property type="molecule type" value="Genomic_DNA"/>
</dbReference>
<dbReference type="AlphaFoldDB" id="A0AAW1PBU1"/>